<evidence type="ECO:0000256" key="6">
    <source>
        <dbReference type="ARBA" id="ARBA00022989"/>
    </source>
</evidence>
<reference evidence="13" key="1">
    <citation type="submission" date="2009-09" db="EMBL/GenBank/DDBJ databases">
        <authorList>
            <consortium name="The Broad Institute Genome Sequencing Platform"/>
            <person name="Ward D."/>
            <person name="Feldgarden M."/>
            <person name="Earl A."/>
            <person name="Young S.K."/>
            <person name="Zeng Q."/>
            <person name="Koehrsen M."/>
            <person name="Alvarado L."/>
            <person name="Berlin A."/>
            <person name="Bochicchio J."/>
            <person name="Borenstein D."/>
            <person name="Chapman S.B."/>
            <person name="Chen Z."/>
            <person name="Engels R."/>
            <person name="Freedman E."/>
            <person name="Gellesch M."/>
            <person name="Goldberg J."/>
            <person name="Griggs A."/>
            <person name="Gujja S."/>
            <person name="Heilman E."/>
            <person name="Heiman D."/>
            <person name="Hepburn T."/>
            <person name="Howarth C."/>
            <person name="Jen D."/>
            <person name="Larson L."/>
            <person name="Lewis B."/>
            <person name="Mehta T."/>
            <person name="Park D."/>
            <person name="Pearson M."/>
            <person name="Roberts A."/>
            <person name="Saif S."/>
            <person name="Shea T."/>
            <person name="Shenoy N."/>
            <person name="Sisk P."/>
            <person name="Stolte C."/>
            <person name="Sykes S."/>
            <person name="Thomson T."/>
            <person name="Walk T."/>
            <person name="White J."/>
            <person name="Yandava C."/>
            <person name="Sibley C.D."/>
            <person name="Field T.R."/>
            <person name="Grinwis M."/>
            <person name="Eshaghurshan C.S."/>
            <person name="Surette M.G."/>
            <person name="Haas B."/>
            <person name="Nusbaum C."/>
            <person name="Birren B."/>
        </authorList>
    </citation>
    <scope>NUCLEOTIDE SEQUENCE [LARGE SCALE GENOMIC DNA]</scope>
    <source>
        <strain evidence="13">ATCC 700633</strain>
    </source>
</reference>
<dbReference type="InterPro" id="IPR001734">
    <property type="entry name" value="Na/solute_symporter"/>
</dbReference>
<evidence type="ECO:0000256" key="8">
    <source>
        <dbReference type="ARBA" id="ARBA00023065"/>
    </source>
</evidence>
<protein>
    <submittedName>
        <fullName evidence="13">Uncharacterized protein</fullName>
    </submittedName>
</protein>
<keyword evidence="14" id="KW-1185">Reference proteome</keyword>
<keyword evidence="5 12" id="KW-0812">Transmembrane</keyword>
<feature type="transmembrane region" description="Helical" evidence="12">
    <location>
        <begin position="41"/>
        <end position="58"/>
    </location>
</feature>
<feature type="transmembrane region" description="Helical" evidence="12">
    <location>
        <begin position="79"/>
        <end position="100"/>
    </location>
</feature>
<dbReference type="HOGENOM" id="CLU_703508_0_0_9"/>
<keyword evidence="10" id="KW-0739">Sodium transport</keyword>
<reference evidence="13" key="2">
    <citation type="submission" date="2011-10" db="EMBL/GenBank/DDBJ databases">
        <title>The Genome Sequence of Granulicatella elegans ATCC 700633.</title>
        <authorList>
            <consortium name="The Broad Institute Genome Sequencing Platform"/>
            <consortium name="The Broad Institute Genome Sequencing Center for Infectious Disease"/>
            <person name="Earl A."/>
            <person name="Ward D."/>
            <person name="Feldgarden M."/>
            <person name="Gevers D."/>
            <person name="Sibley C.D."/>
            <person name="Field T.R."/>
            <person name="Grinwis M."/>
            <person name="Eshaghurshan C.S."/>
            <person name="Surette M.G."/>
            <person name="Young S.K."/>
            <person name="Zeng Q."/>
            <person name="Gargeya S."/>
            <person name="Fitzgerald M."/>
            <person name="Haas B."/>
            <person name="Abouelleil A."/>
            <person name="Alvarado L."/>
            <person name="Arachchi H.M."/>
            <person name="Berlin A."/>
            <person name="Brown A."/>
            <person name="Chapman S.B."/>
            <person name="Chen Z."/>
            <person name="Dunbar C."/>
            <person name="Freedman E."/>
            <person name="Gearin G."/>
            <person name="Goldberg J."/>
            <person name="Griggs A."/>
            <person name="Gujja S."/>
            <person name="Heiman D."/>
            <person name="Howarth C."/>
            <person name="Larson L."/>
            <person name="Lui A."/>
            <person name="MacDonald P.J.P."/>
            <person name="Montmayeur A."/>
            <person name="Murphy C."/>
            <person name="Neiman D."/>
            <person name="Pearson M."/>
            <person name="Priest M."/>
            <person name="Roberts A."/>
            <person name="Saif S."/>
            <person name="Shea T."/>
            <person name="Shenoy N."/>
            <person name="Sisk P."/>
            <person name="Stolte C."/>
            <person name="Sykes S."/>
            <person name="Wortman J."/>
            <person name="Nusbaum C."/>
            <person name="Birren B."/>
        </authorList>
    </citation>
    <scope>NUCLEOTIDE SEQUENCE [LARGE SCALE GENOMIC DNA]</scope>
    <source>
        <strain evidence="13">ATCC 700633</strain>
    </source>
</reference>
<dbReference type="InterPro" id="IPR038377">
    <property type="entry name" value="Na/Glc_symporter_sf"/>
</dbReference>
<accession>D0BNE3</accession>
<dbReference type="STRING" id="626369.HMPREF0446_01478"/>
<evidence type="ECO:0000256" key="1">
    <source>
        <dbReference type="ARBA" id="ARBA00004651"/>
    </source>
</evidence>
<evidence type="ECO:0000256" key="10">
    <source>
        <dbReference type="ARBA" id="ARBA00023201"/>
    </source>
</evidence>
<dbReference type="PANTHER" id="PTHR42985:SF40">
    <property type="entry name" value="LD47995P-RELATED"/>
    <property type="match status" value="1"/>
</dbReference>
<dbReference type="AlphaFoldDB" id="D0BNE3"/>
<feature type="transmembrane region" description="Helical" evidence="12">
    <location>
        <begin position="112"/>
        <end position="129"/>
    </location>
</feature>
<dbReference type="Proteomes" id="UP000002939">
    <property type="component" value="Unassembled WGS sequence"/>
</dbReference>
<feature type="transmembrane region" description="Helical" evidence="12">
    <location>
        <begin position="213"/>
        <end position="234"/>
    </location>
</feature>
<evidence type="ECO:0000313" key="14">
    <source>
        <dbReference type="Proteomes" id="UP000002939"/>
    </source>
</evidence>
<gene>
    <name evidence="13" type="ORF">HMPREF0446_01478</name>
</gene>
<feature type="transmembrane region" description="Helical" evidence="12">
    <location>
        <begin position="254"/>
        <end position="276"/>
    </location>
</feature>
<organism evidence="13 14">
    <name type="scientific">Granulicatella elegans ATCC 700633</name>
    <dbReference type="NCBI Taxonomy" id="626369"/>
    <lineage>
        <taxon>Bacteria</taxon>
        <taxon>Bacillati</taxon>
        <taxon>Bacillota</taxon>
        <taxon>Bacilli</taxon>
        <taxon>Lactobacillales</taxon>
        <taxon>Carnobacteriaceae</taxon>
        <taxon>Granulicatella</taxon>
    </lineage>
</organism>
<keyword evidence="9 12" id="KW-0472">Membrane</keyword>
<name>D0BNE3_9LACT</name>
<comment type="caution">
    <text evidence="13">The sequence shown here is derived from an EMBL/GenBank/DDBJ whole genome shotgun (WGS) entry which is preliminary data.</text>
</comment>
<feature type="transmembrane region" description="Helical" evidence="12">
    <location>
        <begin position="368"/>
        <end position="386"/>
    </location>
</feature>
<dbReference type="OrthoDB" id="9810181at2"/>
<feature type="transmembrane region" description="Helical" evidence="12">
    <location>
        <begin position="288"/>
        <end position="310"/>
    </location>
</feature>
<dbReference type="GO" id="GO:0005886">
    <property type="term" value="C:plasma membrane"/>
    <property type="evidence" value="ECO:0007669"/>
    <property type="project" value="UniProtKB-SubCell"/>
</dbReference>
<evidence type="ECO:0000256" key="11">
    <source>
        <dbReference type="RuleBase" id="RU362091"/>
    </source>
</evidence>
<dbReference type="Gene3D" id="1.20.1730.10">
    <property type="entry name" value="Sodium/glucose cotransporter"/>
    <property type="match status" value="1"/>
</dbReference>
<keyword evidence="6 12" id="KW-1133">Transmembrane helix</keyword>
<dbReference type="InterPro" id="IPR051163">
    <property type="entry name" value="Sodium:Solute_Symporter_SSF"/>
</dbReference>
<feature type="transmembrane region" description="Helical" evidence="12">
    <location>
        <begin position="9"/>
        <end position="29"/>
    </location>
</feature>
<sequence length="392" mass="44026">MNKNRTYNWILYSLSIFATLLSPISFIGIVDTAYHTGYRNYIAQFGILLALPILYWVLKQIMDYEDVFHFIGQRFGHGSFLFSKGLWTLYQLLRIGIVLYIPSVMLEQLTNISAYFWILLLALWAYGVARGGLLAVVRYDSLYAVILFLSMIVIAFKMMTNGILNQAAPSQRDSFSTWILFGASFQTFSSYLVSPDIQERFQKVGNAKLLKSILLNATLGILFIGFLYVIGVSLKQSGYQFNGIILLEYAKSEGLWIAIPVMIGVLLSAQTTLSTGYEILEKQYASKYSLPIIFGLNIIISSSLVALGGVSSYEFFVGYVGFFLSIISSLVLVGLIFSNFGKSISQYVILCMCISLGIIRVFFQMEMWIYGLVPLISGLCSAWILLKLKQKA</sequence>
<evidence type="ECO:0000256" key="2">
    <source>
        <dbReference type="ARBA" id="ARBA00006434"/>
    </source>
</evidence>
<keyword evidence="8" id="KW-0406">Ion transport</keyword>
<dbReference type="EMBL" id="ACRF02000002">
    <property type="protein sequence ID" value="EEW92408.1"/>
    <property type="molecule type" value="Genomic_DNA"/>
</dbReference>
<evidence type="ECO:0000256" key="5">
    <source>
        <dbReference type="ARBA" id="ARBA00022692"/>
    </source>
</evidence>
<evidence type="ECO:0000256" key="3">
    <source>
        <dbReference type="ARBA" id="ARBA00022448"/>
    </source>
</evidence>
<feature type="transmembrane region" description="Helical" evidence="12">
    <location>
        <begin position="344"/>
        <end position="362"/>
    </location>
</feature>
<evidence type="ECO:0000256" key="4">
    <source>
        <dbReference type="ARBA" id="ARBA00022475"/>
    </source>
</evidence>
<feature type="transmembrane region" description="Helical" evidence="12">
    <location>
        <begin position="175"/>
        <end position="193"/>
    </location>
</feature>
<dbReference type="RefSeq" id="WP_006703754.1">
    <property type="nucleotide sequence ID" value="NZ_KI391971.1"/>
</dbReference>
<dbReference type="PANTHER" id="PTHR42985">
    <property type="entry name" value="SODIUM-COUPLED MONOCARBOXYLATE TRANSPORTER"/>
    <property type="match status" value="1"/>
</dbReference>
<dbReference type="GO" id="GO:0006814">
    <property type="term" value="P:sodium ion transport"/>
    <property type="evidence" value="ECO:0007669"/>
    <property type="project" value="UniProtKB-KW"/>
</dbReference>
<keyword evidence="3" id="KW-0813">Transport</keyword>
<dbReference type="Pfam" id="PF00474">
    <property type="entry name" value="SSF"/>
    <property type="match status" value="1"/>
</dbReference>
<proteinExistence type="inferred from homology"/>
<dbReference type="PROSITE" id="PS50283">
    <property type="entry name" value="NA_SOLUT_SYMP_3"/>
    <property type="match status" value="1"/>
</dbReference>
<feature type="transmembrane region" description="Helical" evidence="12">
    <location>
        <begin position="141"/>
        <end position="163"/>
    </location>
</feature>
<dbReference type="GO" id="GO:0015293">
    <property type="term" value="F:symporter activity"/>
    <property type="evidence" value="ECO:0007669"/>
    <property type="project" value="TreeGrafter"/>
</dbReference>
<keyword evidence="7" id="KW-0915">Sodium</keyword>
<keyword evidence="4" id="KW-1003">Cell membrane</keyword>
<comment type="subcellular location">
    <subcellularLocation>
        <location evidence="1">Cell membrane</location>
        <topology evidence="1">Multi-pass membrane protein</topology>
    </subcellularLocation>
</comment>
<dbReference type="eggNOG" id="COG0591">
    <property type="taxonomic scope" value="Bacteria"/>
</dbReference>
<evidence type="ECO:0000313" key="13">
    <source>
        <dbReference type="EMBL" id="EEW92408.1"/>
    </source>
</evidence>
<feature type="transmembrane region" description="Helical" evidence="12">
    <location>
        <begin position="316"/>
        <end position="337"/>
    </location>
</feature>
<evidence type="ECO:0000256" key="9">
    <source>
        <dbReference type="ARBA" id="ARBA00023136"/>
    </source>
</evidence>
<comment type="similarity">
    <text evidence="2 11">Belongs to the sodium:solute symporter (SSF) (TC 2.A.21) family.</text>
</comment>
<evidence type="ECO:0000256" key="12">
    <source>
        <dbReference type="SAM" id="Phobius"/>
    </source>
</evidence>
<evidence type="ECO:0000256" key="7">
    <source>
        <dbReference type="ARBA" id="ARBA00023053"/>
    </source>
</evidence>